<dbReference type="GO" id="GO:0005886">
    <property type="term" value="C:plasma membrane"/>
    <property type="evidence" value="ECO:0007669"/>
    <property type="project" value="UniProtKB-SubCell"/>
</dbReference>
<feature type="transmembrane region" description="Helical" evidence="7">
    <location>
        <begin position="290"/>
        <end position="311"/>
    </location>
</feature>
<accession>A0A077UGN2</accession>
<evidence type="ECO:0000256" key="5">
    <source>
        <dbReference type="ARBA" id="ARBA00022989"/>
    </source>
</evidence>
<dbReference type="CDD" id="cd06173">
    <property type="entry name" value="MFS_MefA_like"/>
    <property type="match status" value="1"/>
</dbReference>
<dbReference type="InterPro" id="IPR011701">
    <property type="entry name" value="MFS"/>
</dbReference>
<evidence type="ECO:0000313" key="8">
    <source>
        <dbReference type="EMBL" id="CDR27634.1"/>
    </source>
</evidence>
<dbReference type="EMBL" id="CCEH01000005">
    <property type="protein sequence ID" value="CDR27634.1"/>
    <property type="molecule type" value="Genomic_DNA"/>
</dbReference>
<evidence type="ECO:0000256" key="4">
    <source>
        <dbReference type="ARBA" id="ARBA00022692"/>
    </source>
</evidence>
<proteinExistence type="predicted"/>
<dbReference type="SUPFAM" id="SSF103473">
    <property type="entry name" value="MFS general substrate transporter"/>
    <property type="match status" value="1"/>
</dbReference>
<gene>
    <name evidence="8" type="ORF">ERS140147_00741</name>
</gene>
<sequence length="397" mass="43876">MLYLEVLKNRNFTYLLIGNFLRRSCFVLFSLQIIWFTVELTNQSSLKLSMMVMSQTLPFIIFGIFGGAYSDKHNKKKILYLSDLILSLIIIIIPLLAITSNLNYLTLLTISTAITIINCYTDPAFRAILPEIIDEEHLATSNALIDSLQRGSNIILPALIGVIVILVGNVGIFFICSILLFLGFIFNALLKYTNNNMFDRHSKEDFSETWEFLKQSKEIPFIIIIQFACILINTGLWRVALPLFISNILKEGVGVYGLATSCLGIASLLMSLIMGLLSEKRLIFKFSIGVLVWGIGLSIINVFPSVTILYIGATLVGLGQSIEGLTRSVAIQIKTPNHLMGKVFSISSTSNYAADTLSLGFISLIVPLLSLSNIFISGGAIISMLSLTGLKFLKKSM</sequence>
<dbReference type="Pfam" id="PF07690">
    <property type="entry name" value="MFS_1"/>
    <property type="match status" value="1"/>
</dbReference>
<evidence type="ECO:0000256" key="1">
    <source>
        <dbReference type="ARBA" id="ARBA00004651"/>
    </source>
</evidence>
<evidence type="ECO:0000256" key="3">
    <source>
        <dbReference type="ARBA" id="ARBA00022475"/>
    </source>
</evidence>
<dbReference type="InterPro" id="IPR036259">
    <property type="entry name" value="MFS_trans_sf"/>
</dbReference>
<evidence type="ECO:0000256" key="6">
    <source>
        <dbReference type="ARBA" id="ARBA00023136"/>
    </source>
</evidence>
<feature type="transmembrane region" description="Helical" evidence="7">
    <location>
        <begin position="48"/>
        <end position="66"/>
    </location>
</feature>
<feature type="transmembrane region" description="Helical" evidence="7">
    <location>
        <begin position="219"/>
        <end position="241"/>
    </location>
</feature>
<evidence type="ECO:0000256" key="2">
    <source>
        <dbReference type="ARBA" id="ARBA00022448"/>
    </source>
</evidence>
<evidence type="ECO:0000256" key="7">
    <source>
        <dbReference type="SAM" id="Phobius"/>
    </source>
</evidence>
<evidence type="ECO:0000313" key="9">
    <source>
        <dbReference type="Proteomes" id="UP000044616"/>
    </source>
</evidence>
<comment type="subcellular location">
    <subcellularLocation>
        <location evidence="1">Cell membrane</location>
        <topology evidence="1">Multi-pass membrane protein</topology>
    </subcellularLocation>
</comment>
<feature type="transmembrane region" description="Helical" evidence="7">
    <location>
        <begin position="158"/>
        <end position="190"/>
    </location>
</feature>
<keyword evidence="3" id="KW-1003">Cell membrane</keyword>
<keyword evidence="6 7" id="KW-0472">Membrane</keyword>
<feature type="transmembrane region" description="Helical" evidence="7">
    <location>
        <begin position="253"/>
        <end position="278"/>
    </location>
</feature>
<dbReference type="Gene3D" id="1.20.1250.20">
    <property type="entry name" value="MFS general substrate transporter like domains"/>
    <property type="match status" value="1"/>
</dbReference>
<feature type="transmembrane region" description="Helical" evidence="7">
    <location>
        <begin position="78"/>
        <end position="98"/>
    </location>
</feature>
<dbReference type="AlphaFoldDB" id="A0A077UGN2"/>
<dbReference type="PANTHER" id="PTHR43266">
    <property type="entry name" value="MACROLIDE-EFFLUX PROTEIN"/>
    <property type="match status" value="1"/>
</dbReference>
<protein>
    <submittedName>
        <fullName evidence="8">Major facilitator superfamily protein</fullName>
    </submittedName>
</protein>
<dbReference type="Proteomes" id="UP000044616">
    <property type="component" value="Unassembled WGS sequence"/>
</dbReference>
<dbReference type="PANTHER" id="PTHR43266:SF2">
    <property type="entry name" value="MAJOR FACILITATOR SUPERFAMILY (MFS) PROFILE DOMAIN-CONTAINING PROTEIN"/>
    <property type="match status" value="1"/>
</dbReference>
<reference evidence="8 9" key="1">
    <citation type="submission" date="2014-05" db="EMBL/GenBank/DDBJ databases">
        <authorList>
            <person name="Aslett A.Martin."/>
            <person name="De Silva Nishadi"/>
        </authorList>
    </citation>
    <scope>NUCLEOTIDE SEQUENCE [LARGE SCALE GENOMIC DNA]</scope>
</reference>
<feature type="transmembrane region" description="Helical" evidence="7">
    <location>
        <begin position="12"/>
        <end position="36"/>
    </location>
</feature>
<dbReference type="GO" id="GO:0022857">
    <property type="term" value="F:transmembrane transporter activity"/>
    <property type="evidence" value="ECO:0007669"/>
    <property type="project" value="InterPro"/>
</dbReference>
<organism evidence="8 9">
    <name type="scientific">Staphylococcus schweitzeri</name>
    <dbReference type="NCBI Taxonomy" id="1654388"/>
    <lineage>
        <taxon>Bacteria</taxon>
        <taxon>Bacillati</taxon>
        <taxon>Bacillota</taxon>
        <taxon>Bacilli</taxon>
        <taxon>Bacillales</taxon>
        <taxon>Staphylococcaceae</taxon>
        <taxon>Staphylococcus</taxon>
    </lineage>
</organism>
<keyword evidence="4 7" id="KW-0812">Transmembrane</keyword>
<feature type="transmembrane region" description="Helical" evidence="7">
    <location>
        <begin position="361"/>
        <end position="387"/>
    </location>
</feature>
<keyword evidence="2" id="KW-0813">Transport</keyword>
<dbReference type="RefSeq" id="WP_047529761.1">
    <property type="nucleotide sequence ID" value="NZ_CCEH01000005.1"/>
</dbReference>
<keyword evidence="5 7" id="KW-1133">Transmembrane helix</keyword>
<name>A0A077UGN2_9STAP</name>